<keyword evidence="4" id="KW-1185">Reference proteome</keyword>
<accession>D9Q293</accession>
<protein>
    <submittedName>
        <fullName evidence="3">Uncharacterized protein</fullName>
    </submittedName>
</protein>
<feature type="transmembrane region" description="Helical" evidence="2">
    <location>
        <begin position="369"/>
        <end position="391"/>
    </location>
</feature>
<proteinExistence type="predicted"/>
<dbReference type="eggNOG" id="arCOG10275">
    <property type="taxonomic scope" value="Archaea"/>
</dbReference>
<dbReference type="EMBL" id="CP001742">
    <property type="protein sequence ID" value="ADL19431.1"/>
    <property type="molecule type" value="Genomic_DNA"/>
</dbReference>
<evidence type="ECO:0000313" key="4">
    <source>
        <dbReference type="Proteomes" id="UP000000346"/>
    </source>
</evidence>
<name>D9Q293_ACIS3</name>
<evidence type="ECO:0000256" key="2">
    <source>
        <dbReference type="SAM" id="Phobius"/>
    </source>
</evidence>
<keyword evidence="1" id="KW-0175">Coiled coil</keyword>
<feature type="coiled-coil region" evidence="1">
    <location>
        <begin position="315"/>
        <end position="342"/>
    </location>
</feature>
<evidence type="ECO:0000256" key="1">
    <source>
        <dbReference type="SAM" id="Coils"/>
    </source>
</evidence>
<reference evidence="3 4" key="1">
    <citation type="journal article" date="2010" name="Appl. Environ. Microbiol.">
        <title>The genome sequence of the crenarchaeon Acidilobus saccharovorans supports a new order, Acidilobales, and suggests an important ecological role in terrestrial acidic hot springs.</title>
        <authorList>
            <person name="Mardanov A.V."/>
            <person name="Svetlitchnyi V.A."/>
            <person name="Beletsky A.V."/>
            <person name="Prokofeva M.I."/>
            <person name="Bonch-Osmolovskaya E.A."/>
            <person name="Ravin N.V."/>
            <person name="Skryabin K.G."/>
        </authorList>
    </citation>
    <scope>NUCLEOTIDE SEQUENCE [LARGE SCALE GENOMIC DNA]</scope>
    <source>
        <strain evidence="4">DSM 16705 / JCM 18335 / VKM B-2471 / 345-15</strain>
    </source>
</reference>
<dbReference type="HOGENOM" id="CLU_682572_0_0_2"/>
<dbReference type="Proteomes" id="UP000000346">
    <property type="component" value="Chromosome"/>
</dbReference>
<keyword evidence="2" id="KW-1133">Transmembrane helix</keyword>
<sequence length="403" mass="42575">MAPLIIMLFVAGIFIISLQPHAFAQLPFSVSSLSAANGTLTASNLFYYIELNLHNGLRASSWLVNITSSSLLPIIPTGNTQVPSPLISISSPNSTEVPLPGNLTSTTWLATVVQSTNNSETLKLVPASDITYPFNIVVYMTFSRLEPYMRVLISVTNMGGKPAFAYLAYGAGAAGLTGTWTAAAQLENASNGSFEVLTLSNNSEVSGLVLTALAAYSSNSSPTAALGISSVDHPSSVEFLEGKLFGINESQAYIITFIRTPVLEPGDNFNVSLNLFAVGFNPFELASVGSLEAAEALYPGIEGKVPQSMNVDGVVSSLNTELSLLNNSVRNLTQEVNNLSAKLYYYGKQLSIAENAEGYYAHLARRGGILAGGMFVVGVVIGVLGGAYLLSPGGIGRRQVKRK</sequence>
<dbReference type="InParanoid" id="D9Q293"/>
<evidence type="ECO:0000313" key="3">
    <source>
        <dbReference type="EMBL" id="ADL19431.1"/>
    </source>
</evidence>
<dbReference type="KEGG" id="asc:ASAC_1026"/>
<organism evidence="3 4">
    <name type="scientific">Acidilobus saccharovorans (strain DSM 16705 / JCM 18335 / VKM B-2471 / 345-15)</name>
    <dbReference type="NCBI Taxonomy" id="666510"/>
    <lineage>
        <taxon>Archaea</taxon>
        <taxon>Thermoproteota</taxon>
        <taxon>Thermoprotei</taxon>
        <taxon>Acidilobales</taxon>
        <taxon>Acidilobaceae</taxon>
        <taxon>Acidilobus</taxon>
    </lineage>
</organism>
<dbReference type="AlphaFoldDB" id="D9Q293"/>
<gene>
    <name evidence="3" type="ordered locus">ASAC_1026</name>
</gene>
<keyword evidence="2" id="KW-0472">Membrane</keyword>
<keyword evidence="2" id="KW-0812">Transmembrane</keyword>